<accession>R7SGJ6</accession>
<organism evidence="1 2">
    <name type="scientific">Fomitiporia mediterranea (strain MF3/22)</name>
    <name type="common">Grapevine white-rot fungus</name>
    <dbReference type="NCBI Taxonomy" id="694068"/>
    <lineage>
        <taxon>Eukaryota</taxon>
        <taxon>Fungi</taxon>
        <taxon>Dikarya</taxon>
        <taxon>Basidiomycota</taxon>
        <taxon>Agaricomycotina</taxon>
        <taxon>Agaricomycetes</taxon>
        <taxon>Hymenochaetales</taxon>
        <taxon>Hymenochaetaceae</taxon>
        <taxon>Fomitiporia</taxon>
    </lineage>
</organism>
<protein>
    <submittedName>
        <fullName evidence="1">Uncharacterized protein</fullName>
    </submittedName>
</protein>
<dbReference type="EMBL" id="JH718618">
    <property type="protein sequence ID" value="EJC97422.1"/>
    <property type="molecule type" value="Genomic_DNA"/>
</dbReference>
<proteinExistence type="predicted"/>
<name>R7SGJ6_FOMME</name>
<keyword evidence="2" id="KW-1185">Reference proteome</keyword>
<reference evidence="2" key="1">
    <citation type="journal article" date="2012" name="Science">
        <title>The Paleozoic origin of enzymatic lignin decomposition reconstructed from 31 fungal genomes.</title>
        <authorList>
            <person name="Floudas D."/>
            <person name="Binder M."/>
            <person name="Riley R."/>
            <person name="Barry K."/>
            <person name="Blanchette R.A."/>
            <person name="Henrissat B."/>
            <person name="Martinez A.T."/>
            <person name="Otillar R."/>
            <person name="Spatafora J.W."/>
            <person name="Yadav J.S."/>
            <person name="Aerts A."/>
            <person name="Benoit I."/>
            <person name="Boyd A."/>
            <person name="Carlson A."/>
            <person name="Copeland A."/>
            <person name="Coutinho P.M."/>
            <person name="de Vries R.P."/>
            <person name="Ferreira P."/>
            <person name="Findley K."/>
            <person name="Foster B."/>
            <person name="Gaskell J."/>
            <person name="Glotzer D."/>
            <person name="Gorecki P."/>
            <person name="Heitman J."/>
            <person name="Hesse C."/>
            <person name="Hori C."/>
            <person name="Igarashi K."/>
            <person name="Jurgens J.A."/>
            <person name="Kallen N."/>
            <person name="Kersten P."/>
            <person name="Kohler A."/>
            <person name="Kuees U."/>
            <person name="Kumar T.K.A."/>
            <person name="Kuo A."/>
            <person name="LaButti K."/>
            <person name="Larrondo L.F."/>
            <person name="Lindquist E."/>
            <person name="Ling A."/>
            <person name="Lombard V."/>
            <person name="Lucas S."/>
            <person name="Lundell T."/>
            <person name="Martin R."/>
            <person name="McLaughlin D.J."/>
            <person name="Morgenstern I."/>
            <person name="Morin E."/>
            <person name="Murat C."/>
            <person name="Nagy L.G."/>
            <person name="Nolan M."/>
            <person name="Ohm R.A."/>
            <person name="Patyshakuliyeva A."/>
            <person name="Rokas A."/>
            <person name="Ruiz-Duenas F.J."/>
            <person name="Sabat G."/>
            <person name="Salamov A."/>
            <person name="Samejima M."/>
            <person name="Schmutz J."/>
            <person name="Slot J.C."/>
            <person name="St John F."/>
            <person name="Stenlid J."/>
            <person name="Sun H."/>
            <person name="Sun S."/>
            <person name="Syed K."/>
            <person name="Tsang A."/>
            <person name="Wiebenga A."/>
            <person name="Young D."/>
            <person name="Pisabarro A."/>
            <person name="Eastwood D.C."/>
            <person name="Martin F."/>
            <person name="Cullen D."/>
            <person name="Grigoriev I.V."/>
            <person name="Hibbett D.S."/>
        </authorList>
    </citation>
    <scope>NUCLEOTIDE SEQUENCE [LARGE SCALE GENOMIC DNA]</scope>
    <source>
        <strain evidence="2">MF3/22</strain>
    </source>
</reference>
<dbReference type="GeneID" id="18676021"/>
<dbReference type="RefSeq" id="XP_007272315.1">
    <property type="nucleotide sequence ID" value="XM_007272253.1"/>
</dbReference>
<sequence length="176" mass="20540">MFKPTAGFVFEVMGHKYIVANTKTLFTIRSLSNMSSEDLDLSHVSGVHKFSLHDQRVDLERVNQYHRPLATNVAGIDAYAFEVSTNNTICGIVFFQFRIAMGHPIHYVFINKLWQMWHRDYRHWTWKLVFVVTEENERDFEEQQWKPSSGANTWKGRVSQYVIGVNAGALWEAMHT</sequence>
<dbReference type="AlphaFoldDB" id="R7SGJ6"/>
<evidence type="ECO:0000313" key="2">
    <source>
        <dbReference type="Proteomes" id="UP000053630"/>
    </source>
</evidence>
<gene>
    <name evidence="1" type="ORF">FOMMEDRAFT_163460</name>
</gene>
<dbReference type="KEGG" id="fme:FOMMEDRAFT_163460"/>
<evidence type="ECO:0000313" key="1">
    <source>
        <dbReference type="EMBL" id="EJC97422.1"/>
    </source>
</evidence>
<dbReference type="Proteomes" id="UP000053630">
    <property type="component" value="Unassembled WGS sequence"/>
</dbReference>